<protein>
    <submittedName>
        <fullName evidence="2">Mycotoxin biosynthesis protein UstYa</fullName>
    </submittedName>
</protein>
<proteinExistence type="inferred from homology"/>
<dbReference type="InterPro" id="IPR021765">
    <property type="entry name" value="UstYa-like"/>
</dbReference>
<dbReference type="PANTHER" id="PTHR33365:SF14">
    <property type="entry name" value="TAT PATHWAY SIGNAL SEQUENCE"/>
    <property type="match status" value="1"/>
</dbReference>
<dbReference type="Pfam" id="PF11807">
    <property type="entry name" value="UstYa"/>
    <property type="match status" value="1"/>
</dbReference>
<keyword evidence="3" id="KW-1185">Reference proteome</keyword>
<evidence type="ECO:0000313" key="2">
    <source>
        <dbReference type="EMBL" id="USW55921.1"/>
    </source>
</evidence>
<dbReference type="EMBL" id="CP099425">
    <property type="protein sequence ID" value="USW55921.1"/>
    <property type="molecule type" value="Genomic_DNA"/>
</dbReference>
<name>A0A9Q9ELM1_9PEZI</name>
<evidence type="ECO:0000313" key="3">
    <source>
        <dbReference type="Proteomes" id="UP001056384"/>
    </source>
</evidence>
<accession>A0A9Q9ELM1</accession>
<reference evidence="2" key="1">
    <citation type="submission" date="2022-06" db="EMBL/GenBank/DDBJ databases">
        <title>Complete genome sequences of two strains of the flax pathogen Septoria linicola.</title>
        <authorList>
            <person name="Lapalu N."/>
            <person name="Simon A."/>
            <person name="Demenou B."/>
            <person name="Paumier D."/>
            <person name="Guillot M.-P."/>
            <person name="Gout L."/>
            <person name="Valade R."/>
        </authorList>
    </citation>
    <scope>NUCLEOTIDE SEQUENCE</scope>
    <source>
        <strain evidence="2">SE15195</strain>
    </source>
</reference>
<evidence type="ECO:0000256" key="1">
    <source>
        <dbReference type="ARBA" id="ARBA00035112"/>
    </source>
</evidence>
<dbReference type="GO" id="GO:0043386">
    <property type="term" value="P:mycotoxin biosynthetic process"/>
    <property type="evidence" value="ECO:0007669"/>
    <property type="project" value="InterPro"/>
</dbReference>
<sequence length="372" mass="42299">MPNSKQPRDAIDETYQRVLHVSTSLLEQTLTSNAILPYRSMSRADRTLPPEAMHTIGGSGSTDDLNTMDGSQARLLDEVDWEKTSLSTTKHSSLGFCRRHCKTILNICLFLTSCVFFLTSFQNTPRHNNNWLLRQTSFYSPILSRYDIDLEQKTVVGPLFNEDSLSPEEALLRSYPSPESEALWCEYEEIGTLVISSDEVRRLGKDPETTVKAPVEFGYGPDAHLAMLDGQHAIHCLNTLRRYAYREYFYPNLTTTSSSPPGKSPFSPLAEAHLSHCIHILLQTLTCKPSFDLITMNWVETQINPYPNFAINKKCVDYKQMKAWQTKNKLSKEQWLEVGNRGPQRGDKVFPMAPKLADWVKSMGTEKKQAHD</sequence>
<dbReference type="AlphaFoldDB" id="A0A9Q9ELM1"/>
<gene>
    <name evidence="2" type="ORF">Slin15195_G092400</name>
</gene>
<dbReference type="PANTHER" id="PTHR33365">
    <property type="entry name" value="YALI0B05434P"/>
    <property type="match status" value="1"/>
</dbReference>
<dbReference type="Proteomes" id="UP001056384">
    <property type="component" value="Chromosome 8"/>
</dbReference>
<comment type="similarity">
    <text evidence="1">Belongs to the ustYa family.</text>
</comment>
<organism evidence="2 3">
    <name type="scientific">Septoria linicola</name>
    <dbReference type="NCBI Taxonomy" id="215465"/>
    <lineage>
        <taxon>Eukaryota</taxon>
        <taxon>Fungi</taxon>
        <taxon>Dikarya</taxon>
        <taxon>Ascomycota</taxon>
        <taxon>Pezizomycotina</taxon>
        <taxon>Dothideomycetes</taxon>
        <taxon>Dothideomycetidae</taxon>
        <taxon>Mycosphaerellales</taxon>
        <taxon>Mycosphaerellaceae</taxon>
        <taxon>Septoria</taxon>
    </lineage>
</organism>